<gene>
    <name evidence="6" type="ORF">OXD698_LOCUS22431</name>
</gene>
<feature type="repeat" description="TPR" evidence="3">
    <location>
        <begin position="550"/>
        <end position="583"/>
    </location>
</feature>
<dbReference type="SUPFAM" id="SSF48452">
    <property type="entry name" value="TPR-like"/>
    <property type="match status" value="1"/>
</dbReference>
<feature type="repeat" description="TPR" evidence="3">
    <location>
        <begin position="592"/>
        <end position="625"/>
    </location>
</feature>
<sequence length="873" mass="99137">MDAHKSKEDFGSVSSVGASNTTVTTTTPSRRQRMAQNYLLVWVDASIDRTNKDCQNTLTQLRAVVNDITMCTQPNECIEFLDKFKDENAFVIISGSLGQHLVPKIHDMPKLDVVYIFCGNISHHQQWAKDWNKIKGVHNNIKDICDALKKGVTQINQDSISISFVPANEVVTSENLNQLEPNYMYTQIFKDILLGIEHDHLQAIKNLAVYYRKFYHDNIAQLNLIDEFQHNYRREQAIWWYTRECFTYEMLNRALRTLDADTIINMGFFVRDLHQQIDQLHQQQVSSYRGKPFIVYRGQGLFKTDFDKLNKTKGGLMSFNNFLSTSYDQDISFLFAESASGNSDMVGILFIMTIDPRVSSTPFASIKEASYYKTEEEILFSMHTVFRIGAIKQIDNNDKLYEVELQLTADDDEQLRQLTKCISKEVEGGTGWIRLGALLAKTGHFDKAEELYKALLEQSSSETGKASYYNNLAYVKNNQGDYEQAIQYYRKALEILEKTHPVNHPLLATSYNNVGSGYGSIGEHSKALSFYEKALGIQEKTLPENHPSLVTSYRNIGGVNNIMGEYSKALSFYEKALGIQEKTLPANHPDLATSYSHIGSVYSNMGEYLKALSYFEKAVGIDEKTLPENHPSLATSYNNIIHIHYIFDLFTFPLHIGSGYNSMGEYSKALSFYEKTRGIFEKTLPADHPSLAASYNNIGLVYINTGEYSKALPFYEKALGIKEKTLPANHLDLATSYNNIGGVYDNMREHSKALSFYEKALGIWEKSLPENHRSLAISYNNIGGLYSDMGEHSKALSYFEKALGIQEKILAANHPDFALSYNNMAHVYKSIKEYSKGLSYFERALNILKVSLPPNHPHIKAVKESIKIVKEEL</sequence>
<feature type="repeat" description="TPR" evidence="3">
    <location>
        <begin position="818"/>
        <end position="851"/>
    </location>
</feature>
<dbReference type="Pfam" id="PF03496">
    <property type="entry name" value="ADPrib_exo_Tox"/>
    <property type="match status" value="1"/>
</dbReference>
<dbReference type="InterPro" id="IPR011990">
    <property type="entry name" value="TPR-like_helical_dom_sf"/>
</dbReference>
<accession>A0A819FQN5</accession>
<evidence type="ECO:0000256" key="2">
    <source>
        <dbReference type="ARBA" id="ARBA00022803"/>
    </source>
</evidence>
<comment type="caution">
    <text evidence="6">The sequence shown here is derived from an EMBL/GenBank/DDBJ whole genome shotgun (WGS) entry which is preliminary data.</text>
</comment>
<feature type="compositionally biased region" description="Low complexity" evidence="4">
    <location>
        <begin position="12"/>
        <end position="29"/>
    </location>
</feature>
<dbReference type="Proteomes" id="UP000663844">
    <property type="component" value="Unassembled WGS sequence"/>
</dbReference>
<dbReference type="GO" id="GO:0005576">
    <property type="term" value="C:extracellular region"/>
    <property type="evidence" value="ECO:0007669"/>
    <property type="project" value="InterPro"/>
</dbReference>
<name>A0A819FQN5_9BILA</name>
<evidence type="ECO:0000256" key="4">
    <source>
        <dbReference type="SAM" id="MobiDB-lite"/>
    </source>
</evidence>
<evidence type="ECO:0000256" key="3">
    <source>
        <dbReference type="PROSITE-ProRule" id="PRU00339"/>
    </source>
</evidence>
<feature type="region of interest" description="Disordered" evidence="4">
    <location>
        <begin position="1"/>
        <end position="30"/>
    </location>
</feature>
<feature type="repeat" description="TPR" evidence="3">
    <location>
        <begin position="692"/>
        <end position="725"/>
    </location>
</feature>
<feature type="repeat" description="TPR" evidence="3">
    <location>
        <begin position="508"/>
        <end position="541"/>
    </location>
</feature>
<dbReference type="InterPro" id="IPR019734">
    <property type="entry name" value="TPR_rpt"/>
</dbReference>
<dbReference type="PROSITE" id="PS51996">
    <property type="entry name" value="TR_MART"/>
    <property type="match status" value="1"/>
</dbReference>
<dbReference type="PROSITE" id="PS50005">
    <property type="entry name" value="TPR"/>
    <property type="match status" value="9"/>
</dbReference>
<dbReference type="SUPFAM" id="SSF56399">
    <property type="entry name" value="ADP-ribosylation"/>
    <property type="match status" value="1"/>
</dbReference>
<feature type="repeat" description="TPR" evidence="3">
    <location>
        <begin position="776"/>
        <end position="809"/>
    </location>
</feature>
<keyword evidence="2 3" id="KW-0802">TPR repeat</keyword>
<evidence type="ECO:0000259" key="5">
    <source>
        <dbReference type="Pfam" id="PF03496"/>
    </source>
</evidence>
<evidence type="ECO:0000313" key="7">
    <source>
        <dbReference type="Proteomes" id="UP000663844"/>
    </source>
</evidence>
<feature type="compositionally biased region" description="Basic and acidic residues" evidence="4">
    <location>
        <begin position="1"/>
        <end position="10"/>
    </location>
</feature>
<dbReference type="PROSITE" id="PS50293">
    <property type="entry name" value="TPR_REGION"/>
    <property type="match status" value="4"/>
</dbReference>
<keyword evidence="1" id="KW-0677">Repeat</keyword>
<feature type="domain" description="ADP ribosyltransferase" evidence="5">
    <location>
        <begin position="236"/>
        <end position="399"/>
    </location>
</feature>
<reference evidence="6" key="1">
    <citation type="submission" date="2021-02" db="EMBL/GenBank/DDBJ databases">
        <authorList>
            <person name="Nowell W R."/>
        </authorList>
    </citation>
    <scope>NUCLEOTIDE SEQUENCE</scope>
</reference>
<dbReference type="Pfam" id="PF13424">
    <property type="entry name" value="TPR_12"/>
    <property type="match status" value="4"/>
</dbReference>
<feature type="repeat" description="TPR" evidence="3">
    <location>
        <begin position="466"/>
        <end position="499"/>
    </location>
</feature>
<dbReference type="EMBL" id="CAJOAZ010001917">
    <property type="protein sequence ID" value="CAF3872443.1"/>
    <property type="molecule type" value="Genomic_DNA"/>
</dbReference>
<proteinExistence type="predicted"/>
<dbReference type="PANTHER" id="PTHR45641">
    <property type="entry name" value="TETRATRICOPEPTIDE REPEAT PROTEIN (AFU_ORTHOLOGUE AFUA_6G03870)"/>
    <property type="match status" value="1"/>
</dbReference>
<dbReference type="Gene3D" id="1.25.40.10">
    <property type="entry name" value="Tetratricopeptide repeat domain"/>
    <property type="match status" value="4"/>
</dbReference>
<dbReference type="AlphaFoldDB" id="A0A819FQN5"/>
<evidence type="ECO:0000313" key="6">
    <source>
        <dbReference type="EMBL" id="CAF3872443.1"/>
    </source>
</evidence>
<dbReference type="PANTHER" id="PTHR45641:SF1">
    <property type="entry name" value="AAA+ ATPASE DOMAIN-CONTAINING PROTEIN"/>
    <property type="match status" value="1"/>
</dbReference>
<dbReference type="SMART" id="SM00028">
    <property type="entry name" value="TPR"/>
    <property type="match status" value="10"/>
</dbReference>
<dbReference type="Pfam" id="PF13374">
    <property type="entry name" value="TPR_10"/>
    <property type="match status" value="1"/>
</dbReference>
<dbReference type="Gene3D" id="3.90.176.10">
    <property type="entry name" value="Toxin ADP-ribosyltransferase, Chain A, domain 1"/>
    <property type="match status" value="1"/>
</dbReference>
<evidence type="ECO:0000256" key="1">
    <source>
        <dbReference type="ARBA" id="ARBA00022737"/>
    </source>
</evidence>
<organism evidence="6 7">
    <name type="scientific">Adineta steineri</name>
    <dbReference type="NCBI Taxonomy" id="433720"/>
    <lineage>
        <taxon>Eukaryota</taxon>
        <taxon>Metazoa</taxon>
        <taxon>Spiralia</taxon>
        <taxon>Gnathifera</taxon>
        <taxon>Rotifera</taxon>
        <taxon>Eurotatoria</taxon>
        <taxon>Bdelloidea</taxon>
        <taxon>Adinetida</taxon>
        <taxon>Adinetidae</taxon>
        <taxon>Adineta</taxon>
    </lineage>
</organism>
<feature type="repeat" description="TPR" evidence="3">
    <location>
        <begin position="429"/>
        <end position="462"/>
    </location>
</feature>
<protein>
    <recommendedName>
        <fullName evidence="5">ADP ribosyltransferase domain-containing protein</fullName>
    </recommendedName>
</protein>
<feature type="repeat" description="TPR" evidence="3">
    <location>
        <begin position="734"/>
        <end position="767"/>
    </location>
</feature>
<dbReference type="InterPro" id="IPR003540">
    <property type="entry name" value="ADP-ribosyltransferase"/>
</dbReference>